<evidence type="ECO:0008006" key="4">
    <source>
        <dbReference type="Google" id="ProtNLM"/>
    </source>
</evidence>
<proteinExistence type="predicted"/>
<organism evidence="2 3">
    <name type="scientific">Portunus trituberculatus</name>
    <name type="common">Swimming crab</name>
    <name type="synonym">Neptunus trituberculatus</name>
    <dbReference type="NCBI Taxonomy" id="210409"/>
    <lineage>
        <taxon>Eukaryota</taxon>
        <taxon>Metazoa</taxon>
        <taxon>Ecdysozoa</taxon>
        <taxon>Arthropoda</taxon>
        <taxon>Crustacea</taxon>
        <taxon>Multicrustacea</taxon>
        <taxon>Malacostraca</taxon>
        <taxon>Eumalacostraca</taxon>
        <taxon>Eucarida</taxon>
        <taxon>Decapoda</taxon>
        <taxon>Pleocyemata</taxon>
        <taxon>Brachyura</taxon>
        <taxon>Eubrachyura</taxon>
        <taxon>Portunoidea</taxon>
        <taxon>Portunidae</taxon>
        <taxon>Portuninae</taxon>
        <taxon>Portunus</taxon>
    </lineage>
</organism>
<dbReference type="Proteomes" id="UP000324222">
    <property type="component" value="Unassembled WGS sequence"/>
</dbReference>
<dbReference type="EMBL" id="VSRR010016701">
    <property type="protein sequence ID" value="MPC59599.1"/>
    <property type="molecule type" value="Genomic_DNA"/>
</dbReference>
<evidence type="ECO:0000313" key="3">
    <source>
        <dbReference type="Proteomes" id="UP000324222"/>
    </source>
</evidence>
<accession>A0A5B7GPQ2</accession>
<keyword evidence="3" id="KW-1185">Reference proteome</keyword>
<reference evidence="2 3" key="1">
    <citation type="submission" date="2019-05" db="EMBL/GenBank/DDBJ databases">
        <title>Another draft genome of Portunus trituberculatus and its Hox gene families provides insights of decapod evolution.</title>
        <authorList>
            <person name="Jeong J.-H."/>
            <person name="Song I."/>
            <person name="Kim S."/>
            <person name="Choi T."/>
            <person name="Kim D."/>
            <person name="Ryu S."/>
            <person name="Kim W."/>
        </authorList>
    </citation>
    <scope>NUCLEOTIDE SEQUENCE [LARGE SCALE GENOMIC DNA]</scope>
    <source>
        <tissue evidence="2">Muscle</tissue>
    </source>
</reference>
<keyword evidence="1" id="KW-0732">Signal</keyword>
<comment type="caution">
    <text evidence="2">The sequence shown here is derived from an EMBL/GenBank/DDBJ whole genome shotgun (WGS) entry which is preliminary data.</text>
</comment>
<feature type="signal peptide" evidence="1">
    <location>
        <begin position="1"/>
        <end position="17"/>
    </location>
</feature>
<evidence type="ECO:0000313" key="2">
    <source>
        <dbReference type="EMBL" id="MPC59599.1"/>
    </source>
</evidence>
<feature type="chain" id="PRO_5022924280" description="Secreted protein" evidence="1">
    <location>
        <begin position="18"/>
        <end position="66"/>
    </location>
</feature>
<name>A0A5B7GPQ2_PORTR</name>
<protein>
    <recommendedName>
        <fullName evidence="4">Secreted protein</fullName>
    </recommendedName>
</protein>
<dbReference type="AlphaFoldDB" id="A0A5B7GPQ2"/>
<evidence type="ECO:0000256" key="1">
    <source>
        <dbReference type="SAM" id="SignalP"/>
    </source>
</evidence>
<gene>
    <name evidence="2" type="ORF">E2C01_053623</name>
</gene>
<sequence>MCLSVLICLCLCQGGGLRRTVSWVCRRVGQGDIGVICIFATRVYTAEGEAVLCGARWPGRIDMTAE</sequence>